<dbReference type="InterPro" id="IPR008274">
    <property type="entry name" value="AldOxase/xan_DH_MoCoBD1"/>
</dbReference>
<evidence type="ECO:0000313" key="2">
    <source>
        <dbReference type="EMBL" id="GEN59234.1"/>
    </source>
</evidence>
<organism evidence="2 3">
    <name type="scientific">Acetobacter nitrogenifigens DSM 23921 = NBRC 105050</name>
    <dbReference type="NCBI Taxonomy" id="1120919"/>
    <lineage>
        <taxon>Bacteria</taxon>
        <taxon>Pseudomonadati</taxon>
        <taxon>Pseudomonadota</taxon>
        <taxon>Alphaproteobacteria</taxon>
        <taxon>Acetobacterales</taxon>
        <taxon>Acetobacteraceae</taxon>
        <taxon>Acetobacter</taxon>
    </lineage>
</organism>
<dbReference type="PANTHER" id="PTHR47495">
    <property type="entry name" value="ALDEHYDE DEHYDROGENASE"/>
    <property type="match status" value="1"/>
</dbReference>
<dbReference type="SUPFAM" id="SSF56003">
    <property type="entry name" value="Molybdenum cofactor-binding domain"/>
    <property type="match status" value="2"/>
</dbReference>
<dbReference type="InterPro" id="IPR012368">
    <property type="entry name" value="OxRdtase_Mopterin-bd_su_IorB"/>
</dbReference>
<name>A0A511X8H3_9PROT</name>
<dbReference type="Gene3D" id="3.30.365.10">
    <property type="entry name" value="Aldehyde oxidase/xanthine dehydrogenase, molybdopterin binding domain"/>
    <property type="match status" value="4"/>
</dbReference>
<proteinExistence type="predicted"/>
<evidence type="ECO:0000313" key="3">
    <source>
        <dbReference type="Proteomes" id="UP000321635"/>
    </source>
</evidence>
<dbReference type="PIRSF" id="PIRSF036389">
    <property type="entry name" value="IOR_B"/>
    <property type="match status" value="1"/>
</dbReference>
<sequence>MGRLERIAAEQDRALASATGLSRRGFLSAGVGGALLFGFARQARATQVFPAGAPLPPEQFEPTIWCSVGSDGEVNVNIIRAEMGQHVGTALARIIADEMEADWDKVKITHVDTDPKWGMMVTGGSWSVWQTWDVFRQAGAAARTVLVEEAAKILGVTPDKCVARNGVVTAGDRSLGYGDIVGQARPTRSFTPDELTKLPLKPASERRMVGKDVKALDIPAKIDGTAMYGIDAKIDGMVYGRPKMPPTRYGSKVVSVDDAEAKKVPGYLRYIVLEDPSDTVPGWVVVLASSYPAAIRATDRLKVEWTPGKTAHVSEKDIQDHARSLIADKGVGVMVVNDHGVDDAFSKASTVFERTYTCASVMHYQLEPMNALARLNDGVWEIHCGNQWQSLFLPVIEKALGVASGKVRMMTYMLGGGFGRRLNGDYAVPAALASKALGGKPVKLILTRSDDMMFDSIRSPSVQTLRVAMTGKDTFHGMQHHAAAGWPTQVMAAAAMSKGVDGKPYDQFAIAGADHWYNCGPLRVRAISNDLANDTFRPGWLRSVSAGWTSWALEAFWDEVAHETGKDPVALRLSMLNGEGPDGRNKGEAPDSNGGALRQAAVLKRLAEKAAWGQPLPKDTGLGIATTFGQERGMPTWTAGAARVHVDRATGLVTCEKLWLVLDAGTIVDPGGALAQTEGGALWGLSMALCEGSEIVDGTCKDRNLDTYTPLRIASVPEMDIEFIESTEKPMGLGEPGVTVVGAAVANAIFNAVGVRLRHQPIRPEDVLAALKNKSAA</sequence>
<dbReference type="Pfam" id="PF02738">
    <property type="entry name" value="MoCoBD_1"/>
    <property type="match status" value="1"/>
</dbReference>
<dbReference type="AlphaFoldDB" id="A0A511X8H3"/>
<dbReference type="InterPro" id="IPR052516">
    <property type="entry name" value="N-heterocyclic_Hydroxylase"/>
</dbReference>
<dbReference type="Proteomes" id="UP000321635">
    <property type="component" value="Unassembled WGS sequence"/>
</dbReference>
<dbReference type="InterPro" id="IPR006311">
    <property type="entry name" value="TAT_signal"/>
</dbReference>
<keyword evidence="3" id="KW-1185">Reference proteome</keyword>
<dbReference type="RefSeq" id="WP_026397852.1">
    <property type="nucleotide sequence ID" value="NZ_AUBI01000005.1"/>
</dbReference>
<dbReference type="GO" id="GO:0016491">
    <property type="term" value="F:oxidoreductase activity"/>
    <property type="evidence" value="ECO:0007669"/>
    <property type="project" value="InterPro"/>
</dbReference>
<dbReference type="Gene3D" id="3.90.1170.50">
    <property type="entry name" value="Aldehyde oxidase/xanthine dehydrogenase, a/b hammerhead"/>
    <property type="match status" value="1"/>
</dbReference>
<evidence type="ECO:0000259" key="1">
    <source>
        <dbReference type="SMART" id="SM01008"/>
    </source>
</evidence>
<dbReference type="InterPro" id="IPR046867">
    <property type="entry name" value="AldOxase/xan_DH_MoCoBD2"/>
</dbReference>
<dbReference type="PANTHER" id="PTHR47495:SF2">
    <property type="entry name" value="ALDEHYDE DEHYDROGENASE"/>
    <property type="match status" value="1"/>
</dbReference>
<dbReference type="OrthoDB" id="9767994at2"/>
<dbReference type="SMART" id="SM01008">
    <property type="entry name" value="Ald_Xan_dh_C"/>
    <property type="match status" value="1"/>
</dbReference>
<reference evidence="2 3" key="1">
    <citation type="submission" date="2019-07" db="EMBL/GenBank/DDBJ databases">
        <title>Whole genome shotgun sequence of Acetobacter nitrogenifigens NBRC 105050.</title>
        <authorList>
            <person name="Hosoyama A."/>
            <person name="Uohara A."/>
            <person name="Ohji S."/>
            <person name="Ichikawa N."/>
        </authorList>
    </citation>
    <scope>NUCLEOTIDE SEQUENCE [LARGE SCALE GENOMIC DNA]</scope>
    <source>
        <strain evidence="2 3">NBRC 105050</strain>
    </source>
</reference>
<gene>
    <name evidence="2" type="ORF">ANI02nite_11180</name>
</gene>
<dbReference type="InterPro" id="IPR000674">
    <property type="entry name" value="Ald_Oxase/Xan_DH_a/b"/>
</dbReference>
<comment type="caution">
    <text evidence="2">The sequence shown here is derived from an EMBL/GenBank/DDBJ whole genome shotgun (WGS) entry which is preliminary data.</text>
</comment>
<dbReference type="EMBL" id="BJYF01000005">
    <property type="protein sequence ID" value="GEN59234.1"/>
    <property type="molecule type" value="Genomic_DNA"/>
</dbReference>
<dbReference type="Pfam" id="PF20256">
    <property type="entry name" value="MoCoBD_2"/>
    <property type="match status" value="2"/>
</dbReference>
<dbReference type="PROSITE" id="PS51318">
    <property type="entry name" value="TAT"/>
    <property type="match status" value="1"/>
</dbReference>
<protein>
    <submittedName>
        <fullName evidence="2">Aldehyde dehydrogenase</fullName>
    </submittedName>
</protein>
<dbReference type="InterPro" id="IPR037165">
    <property type="entry name" value="AldOxase/xan_DH_Mopterin-bd_sf"/>
</dbReference>
<feature type="domain" description="Aldehyde oxidase/xanthine dehydrogenase a/b hammerhead" evidence="1">
    <location>
        <begin position="223"/>
        <end position="309"/>
    </location>
</feature>
<accession>A0A511X8H3</accession>
<dbReference type="STRING" id="1120919.GCA_000429165_01879"/>